<dbReference type="PANTHER" id="PTHR11690:SF243">
    <property type="entry name" value="PICKPOCKET 12-RELATED"/>
    <property type="match status" value="1"/>
</dbReference>
<dbReference type="Pfam" id="PF00858">
    <property type="entry name" value="ASC"/>
    <property type="match status" value="1"/>
</dbReference>
<organism evidence="13 14">
    <name type="scientific">Iphiclides podalirius</name>
    <name type="common">scarce swallowtail</name>
    <dbReference type="NCBI Taxonomy" id="110791"/>
    <lineage>
        <taxon>Eukaryota</taxon>
        <taxon>Metazoa</taxon>
        <taxon>Ecdysozoa</taxon>
        <taxon>Arthropoda</taxon>
        <taxon>Hexapoda</taxon>
        <taxon>Insecta</taxon>
        <taxon>Pterygota</taxon>
        <taxon>Neoptera</taxon>
        <taxon>Endopterygota</taxon>
        <taxon>Lepidoptera</taxon>
        <taxon>Glossata</taxon>
        <taxon>Ditrysia</taxon>
        <taxon>Papilionoidea</taxon>
        <taxon>Papilionidae</taxon>
        <taxon>Papilioninae</taxon>
        <taxon>Iphiclides</taxon>
    </lineage>
</organism>
<evidence type="ECO:0000256" key="4">
    <source>
        <dbReference type="ARBA" id="ARBA00022461"/>
    </source>
</evidence>
<evidence type="ECO:0000256" key="12">
    <source>
        <dbReference type="RuleBase" id="RU000679"/>
    </source>
</evidence>
<keyword evidence="5 12" id="KW-0812">Transmembrane</keyword>
<evidence type="ECO:0000256" key="1">
    <source>
        <dbReference type="ARBA" id="ARBA00004141"/>
    </source>
</evidence>
<evidence type="ECO:0000256" key="11">
    <source>
        <dbReference type="ARBA" id="ARBA00023303"/>
    </source>
</evidence>
<evidence type="ECO:0000256" key="6">
    <source>
        <dbReference type="ARBA" id="ARBA00022989"/>
    </source>
</evidence>
<sequence length="272" mass="30980">MMYASKDFDIRPRKATSHSAFRKDNYWMSQKRSEPSPWYEWDTKILNNYQVTQPCNEMLAMCLWDSRSMNCQDLFNAQLTDEGLCCTFNVVHRDNMFRNPRDLNDMNLTFPSPSVDWTPEGGYPSDAPPDGFPWKPKGVGTNHGLTLILDANIGEYYCASTKSTGFKILLHNPTETPNIAKIGEIYGPGIEARVAIQPRILDAQPSLRYIDVEKRLCLFSSEKELVFYRAATYSRRPIVTKNAPMIIKYMMGAGKGAAGNYYMGWGLGRPRL</sequence>
<name>A0ABN8IEB7_9NEOP</name>
<proteinExistence type="inferred from homology"/>
<dbReference type="Proteomes" id="UP000837857">
    <property type="component" value="Chromosome 20"/>
</dbReference>
<evidence type="ECO:0000256" key="9">
    <source>
        <dbReference type="ARBA" id="ARBA00023136"/>
    </source>
</evidence>
<evidence type="ECO:0000256" key="2">
    <source>
        <dbReference type="ARBA" id="ARBA00007193"/>
    </source>
</evidence>
<keyword evidence="3 12" id="KW-0813">Transport</keyword>
<keyword evidence="4 12" id="KW-0894">Sodium channel</keyword>
<accession>A0ABN8IEB7</accession>
<keyword evidence="7" id="KW-0915">Sodium</keyword>
<keyword evidence="14" id="KW-1185">Reference proteome</keyword>
<keyword evidence="8 12" id="KW-0406">Ion transport</keyword>
<keyword evidence="11 12" id="KW-0407">Ion channel</keyword>
<keyword evidence="9" id="KW-0472">Membrane</keyword>
<evidence type="ECO:0000313" key="14">
    <source>
        <dbReference type="Proteomes" id="UP000837857"/>
    </source>
</evidence>
<evidence type="ECO:0000313" key="13">
    <source>
        <dbReference type="EMBL" id="CAH2052057.1"/>
    </source>
</evidence>
<evidence type="ECO:0000256" key="10">
    <source>
        <dbReference type="ARBA" id="ARBA00023201"/>
    </source>
</evidence>
<keyword evidence="10 12" id="KW-0739">Sodium transport</keyword>
<comment type="similarity">
    <text evidence="2 12">Belongs to the amiloride-sensitive sodium channel (TC 1.A.6) family.</text>
</comment>
<dbReference type="Gene3D" id="2.60.470.10">
    <property type="entry name" value="Acid-sensing ion channels like domains"/>
    <property type="match status" value="1"/>
</dbReference>
<evidence type="ECO:0000256" key="3">
    <source>
        <dbReference type="ARBA" id="ARBA00022448"/>
    </source>
</evidence>
<dbReference type="PANTHER" id="PTHR11690">
    <property type="entry name" value="AMILORIDE-SENSITIVE SODIUM CHANNEL-RELATED"/>
    <property type="match status" value="1"/>
</dbReference>
<dbReference type="InterPro" id="IPR001873">
    <property type="entry name" value="ENaC"/>
</dbReference>
<dbReference type="EMBL" id="OW152832">
    <property type="protein sequence ID" value="CAH2052057.1"/>
    <property type="molecule type" value="Genomic_DNA"/>
</dbReference>
<evidence type="ECO:0000256" key="8">
    <source>
        <dbReference type="ARBA" id="ARBA00023065"/>
    </source>
</evidence>
<keyword evidence="6" id="KW-1133">Transmembrane helix</keyword>
<gene>
    <name evidence="13" type="ORF">IPOD504_LOCUS8057</name>
</gene>
<feature type="non-terminal residue" evidence="13">
    <location>
        <position position="272"/>
    </location>
</feature>
<comment type="subcellular location">
    <subcellularLocation>
        <location evidence="1">Membrane</location>
        <topology evidence="1">Multi-pass membrane protein</topology>
    </subcellularLocation>
</comment>
<evidence type="ECO:0000256" key="7">
    <source>
        <dbReference type="ARBA" id="ARBA00023053"/>
    </source>
</evidence>
<protein>
    <submittedName>
        <fullName evidence="13">Uncharacterized protein</fullName>
    </submittedName>
</protein>
<evidence type="ECO:0000256" key="5">
    <source>
        <dbReference type="ARBA" id="ARBA00022692"/>
    </source>
</evidence>
<reference evidence="13" key="1">
    <citation type="submission" date="2022-03" db="EMBL/GenBank/DDBJ databases">
        <authorList>
            <person name="Martin H S."/>
        </authorList>
    </citation>
    <scope>NUCLEOTIDE SEQUENCE</scope>
</reference>